<reference evidence="9" key="1">
    <citation type="journal article" date="2015" name="BMC Genomics">
        <title>Genomic and transcriptomic analysis of the endophytic fungus Pestalotiopsis fici reveals its lifestyle and high potential for synthesis of natural products.</title>
        <authorList>
            <person name="Wang X."/>
            <person name="Zhang X."/>
            <person name="Liu L."/>
            <person name="Xiang M."/>
            <person name="Wang W."/>
            <person name="Sun X."/>
            <person name="Che Y."/>
            <person name="Guo L."/>
            <person name="Liu G."/>
            <person name="Guo L."/>
            <person name="Wang C."/>
            <person name="Yin W.B."/>
            <person name="Stadler M."/>
            <person name="Zhang X."/>
            <person name="Liu X."/>
        </authorList>
    </citation>
    <scope>NUCLEOTIDE SEQUENCE [LARGE SCALE GENOMIC DNA]</scope>
    <source>
        <strain evidence="9">W106-1 / CGMCC3.15140</strain>
    </source>
</reference>
<evidence type="ECO:0000313" key="8">
    <source>
        <dbReference type="EMBL" id="ETS85857.1"/>
    </source>
</evidence>
<protein>
    <recommendedName>
        <fullName evidence="7">Rhodopsin domain-containing protein</fullName>
    </recommendedName>
</protein>
<dbReference type="InterPro" id="IPR049326">
    <property type="entry name" value="Rhodopsin_dom_fungi"/>
</dbReference>
<keyword evidence="9" id="KW-1185">Reference proteome</keyword>
<evidence type="ECO:0000313" key="9">
    <source>
        <dbReference type="Proteomes" id="UP000030651"/>
    </source>
</evidence>
<dbReference type="KEGG" id="pfy:PFICI_03882"/>
<evidence type="ECO:0000256" key="3">
    <source>
        <dbReference type="ARBA" id="ARBA00022989"/>
    </source>
</evidence>
<evidence type="ECO:0000256" key="5">
    <source>
        <dbReference type="ARBA" id="ARBA00038359"/>
    </source>
</evidence>
<dbReference type="GeneID" id="19268895"/>
<dbReference type="Proteomes" id="UP000030651">
    <property type="component" value="Unassembled WGS sequence"/>
</dbReference>
<dbReference type="Pfam" id="PF20684">
    <property type="entry name" value="Fung_rhodopsin"/>
    <property type="match status" value="1"/>
</dbReference>
<feature type="transmembrane region" description="Helical" evidence="6">
    <location>
        <begin position="216"/>
        <end position="235"/>
    </location>
</feature>
<feature type="transmembrane region" description="Helical" evidence="6">
    <location>
        <begin position="186"/>
        <end position="204"/>
    </location>
</feature>
<feature type="transmembrane region" description="Helical" evidence="6">
    <location>
        <begin position="99"/>
        <end position="124"/>
    </location>
</feature>
<feature type="transmembrane region" description="Helical" evidence="6">
    <location>
        <begin position="60"/>
        <end position="79"/>
    </location>
</feature>
<dbReference type="RefSeq" id="XP_007830654.1">
    <property type="nucleotide sequence ID" value="XM_007832463.1"/>
</dbReference>
<evidence type="ECO:0000256" key="1">
    <source>
        <dbReference type="ARBA" id="ARBA00004141"/>
    </source>
</evidence>
<feature type="transmembrane region" description="Helical" evidence="6">
    <location>
        <begin position="255"/>
        <end position="278"/>
    </location>
</feature>
<dbReference type="InParanoid" id="W3XK68"/>
<evidence type="ECO:0000256" key="2">
    <source>
        <dbReference type="ARBA" id="ARBA00022692"/>
    </source>
</evidence>
<proteinExistence type="inferred from homology"/>
<sequence>MADPASFPPGYWEEDNGPRAIAAATTMLVLTTLLFSLRLYARTLTTAQRGWDDHVLIPAYIGLLGLIVAIYIEVIYAGLGKHTVVNLTEDPSRLKTYLLWLYILDWFYVPSNMLSRVSVVILYLRIFTDKWARAACWIVMSFLIGNCVATIITAQFECTPLAYTWDKSIEGGTCFNQLLWYQISNFPNIAADVMIMILPIKTVWSLKASTARKAGVATVCLTGSIGLIASCYRASVFYNQAYIIANDPTFTDAGFSWTAIECGLYFSAACLIGMRPLFNRLPTLFKARVFRTTNRSGANTDHHGSMSRINKHRISEYATIQGDDEVDRKGAGGISLQTMIPSAYHSPNLSSGDQKSDNIRVDTDIQVTRDFVQNYP</sequence>
<name>W3XK68_PESFW</name>
<dbReference type="GO" id="GO:0016020">
    <property type="term" value="C:membrane"/>
    <property type="evidence" value="ECO:0007669"/>
    <property type="project" value="UniProtKB-SubCell"/>
</dbReference>
<evidence type="ECO:0000256" key="6">
    <source>
        <dbReference type="SAM" id="Phobius"/>
    </source>
</evidence>
<dbReference type="OMA" id="WTIVESG"/>
<dbReference type="PANTHER" id="PTHR33048:SF156">
    <property type="entry name" value="INTEGRAL MEMBRANE PROTEIN"/>
    <property type="match status" value="1"/>
</dbReference>
<keyword evidence="2 6" id="KW-0812">Transmembrane</keyword>
<dbReference type="PANTHER" id="PTHR33048">
    <property type="entry name" value="PTH11-LIKE INTEGRAL MEMBRANE PROTEIN (AFU_ORTHOLOGUE AFUA_5G11245)"/>
    <property type="match status" value="1"/>
</dbReference>
<gene>
    <name evidence="8" type="ORF">PFICI_03882</name>
</gene>
<dbReference type="OrthoDB" id="5342292at2759"/>
<keyword evidence="3 6" id="KW-1133">Transmembrane helix</keyword>
<accession>W3XK68</accession>
<feature type="domain" description="Rhodopsin" evidence="7">
    <location>
        <begin position="37"/>
        <end position="280"/>
    </location>
</feature>
<organism evidence="8 9">
    <name type="scientific">Pestalotiopsis fici (strain W106-1 / CGMCC3.15140)</name>
    <dbReference type="NCBI Taxonomy" id="1229662"/>
    <lineage>
        <taxon>Eukaryota</taxon>
        <taxon>Fungi</taxon>
        <taxon>Dikarya</taxon>
        <taxon>Ascomycota</taxon>
        <taxon>Pezizomycotina</taxon>
        <taxon>Sordariomycetes</taxon>
        <taxon>Xylariomycetidae</taxon>
        <taxon>Amphisphaeriales</taxon>
        <taxon>Sporocadaceae</taxon>
        <taxon>Pestalotiopsis</taxon>
    </lineage>
</organism>
<dbReference type="InterPro" id="IPR052337">
    <property type="entry name" value="SAT4-like"/>
</dbReference>
<evidence type="ECO:0000256" key="4">
    <source>
        <dbReference type="ARBA" id="ARBA00023136"/>
    </source>
</evidence>
<comment type="similarity">
    <text evidence="5">Belongs to the SAT4 family.</text>
</comment>
<keyword evidence="4 6" id="KW-0472">Membrane</keyword>
<comment type="subcellular location">
    <subcellularLocation>
        <location evidence="1">Membrane</location>
        <topology evidence="1">Multi-pass membrane protein</topology>
    </subcellularLocation>
</comment>
<dbReference type="HOGENOM" id="CLU_028200_0_0_1"/>
<dbReference type="STRING" id="1229662.W3XK68"/>
<dbReference type="EMBL" id="KI912110">
    <property type="protein sequence ID" value="ETS85857.1"/>
    <property type="molecule type" value="Genomic_DNA"/>
</dbReference>
<dbReference type="AlphaFoldDB" id="W3XK68"/>
<feature type="transmembrane region" description="Helical" evidence="6">
    <location>
        <begin position="136"/>
        <end position="156"/>
    </location>
</feature>
<dbReference type="eggNOG" id="ENOG502SMK9">
    <property type="taxonomic scope" value="Eukaryota"/>
</dbReference>
<evidence type="ECO:0000259" key="7">
    <source>
        <dbReference type="Pfam" id="PF20684"/>
    </source>
</evidence>
<feature type="transmembrane region" description="Helical" evidence="6">
    <location>
        <begin position="20"/>
        <end position="40"/>
    </location>
</feature>